<proteinExistence type="inferred from homology"/>
<evidence type="ECO:0000313" key="8">
    <source>
        <dbReference type="EMBL" id="RNA03347.1"/>
    </source>
</evidence>
<dbReference type="Gene3D" id="3.20.20.140">
    <property type="entry name" value="Metal-dependent hydrolases"/>
    <property type="match status" value="1"/>
</dbReference>
<accession>A0A3M7PW62</accession>
<keyword evidence="3" id="KW-0597">Phosphoprotein</keyword>
<evidence type="ECO:0000256" key="1">
    <source>
        <dbReference type="ARBA" id="ARBA00001947"/>
    </source>
</evidence>
<feature type="domain" description="Amidohydrolase-related" evidence="7">
    <location>
        <begin position="19"/>
        <end position="113"/>
    </location>
</feature>
<keyword evidence="9" id="KW-1185">Reference proteome</keyword>
<dbReference type="EMBL" id="REGN01008530">
    <property type="protein sequence ID" value="RNA03347.1"/>
    <property type="molecule type" value="Genomic_DNA"/>
</dbReference>
<evidence type="ECO:0000259" key="7">
    <source>
        <dbReference type="Pfam" id="PF01979"/>
    </source>
</evidence>
<dbReference type="STRING" id="10195.A0A3M7PW62"/>
<evidence type="ECO:0000256" key="3">
    <source>
        <dbReference type="ARBA" id="ARBA00022553"/>
    </source>
</evidence>
<organism evidence="8 9">
    <name type="scientific">Brachionus plicatilis</name>
    <name type="common">Marine rotifer</name>
    <name type="synonym">Brachionus muelleri</name>
    <dbReference type="NCBI Taxonomy" id="10195"/>
    <lineage>
        <taxon>Eukaryota</taxon>
        <taxon>Metazoa</taxon>
        <taxon>Spiralia</taxon>
        <taxon>Gnathifera</taxon>
        <taxon>Rotifera</taxon>
        <taxon>Eurotatoria</taxon>
        <taxon>Monogononta</taxon>
        <taxon>Pseudotrocha</taxon>
        <taxon>Ploima</taxon>
        <taxon>Brachionidae</taxon>
        <taxon>Brachionus</taxon>
    </lineage>
</organism>
<dbReference type="Proteomes" id="UP000276133">
    <property type="component" value="Unassembled WGS sequence"/>
</dbReference>
<dbReference type="AlphaFoldDB" id="A0A3M7PW62"/>
<dbReference type="GO" id="GO:0005829">
    <property type="term" value="C:cytosol"/>
    <property type="evidence" value="ECO:0007669"/>
    <property type="project" value="TreeGrafter"/>
</dbReference>
<reference evidence="8 9" key="1">
    <citation type="journal article" date="2018" name="Sci. Rep.">
        <title>Genomic signatures of local adaptation to the degree of environmental predictability in rotifers.</title>
        <authorList>
            <person name="Franch-Gras L."/>
            <person name="Hahn C."/>
            <person name="Garcia-Roger E.M."/>
            <person name="Carmona M.J."/>
            <person name="Serra M."/>
            <person name="Gomez A."/>
        </authorList>
    </citation>
    <scope>NUCLEOTIDE SEQUENCE [LARGE SCALE GENOMIC DNA]</scope>
    <source>
        <strain evidence="8">HYR1</strain>
    </source>
</reference>
<protein>
    <recommendedName>
        <fullName evidence="5">dihydropyrimidinase</fullName>
        <ecNumber evidence="5">3.5.2.2</ecNumber>
    </recommendedName>
</protein>
<dbReference type="InterPro" id="IPR011059">
    <property type="entry name" value="Metal-dep_hydrolase_composite"/>
</dbReference>
<dbReference type="OrthoDB" id="1924787at2759"/>
<dbReference type="InterPro" id="IPR006680">
    <property type="entry name" value="Amidohydro-rel"/>
</dbReference>
<evidence type="ECO:0000256" key="6">
    <source>
        <dbReference type="SAM" id="MobiDB-lite"/>
    </source>
</evidence>
<evidence type="ECO:0000256" key="4">
    <source>
        <dbReference type="ARBA" id="ARBA00036696"/>
    </source>
</evidence>
<evidence type="ECO:0000256" key="2">
    <source>
        <dbReference type="ARBA" id="ARBA00008829"/>
    </source>
</evidence>
<dbReference type="FunFam" id="3.20.20.140:FF:000217">
    <property type="entry name" value="Dihydropyrimidinase-related protein 1"/>
    <property type="match status" value="1"/>
</dbReference>
<feature type="non-terminal residue" evidence="8">
    <location>
        <position position="1"/>
    </location>
</feature>
<dbReference type="SUPFAM" id="SSF51338">
    <property type="entry name" value="Composite domain of metallo-dependent hydrolases"/>
    <property type="match status" value="1"/>
</dbReference>
<feature type="region of interest" description="Disordered" evidence="6">
    <location>
        <begin position="160"/>
        <end position="233"/>
    </location>
</feature>
<comment type="cofactor">
    <cofactor evidence="1">
        <name>Zn(2+)</name>
        <dbReference type="ChEBI" id="CHEBI:29105"/>
    </cofactor>
</comment>
<evidence type="ECO:0000256" key="5">
    <source>
        <dbReference type="ARBA" id="ARBA00039113"/>
    </source>
</evidence>
<dbReference type="EC" id="3.5.2.2" evidence="5"/>
<comment type="similarity">
    <text evidence="2">Belongs to the metallo-dependent hydrolases superfamily. Hydantoinase/dihydropyrimidinase family.</text>
</comment>
<dbReference type="Gene3D" id="2.30.40.10">
    <property type="entry name" value="Urease, subunit C, domain 1"/>
    <property type="match status" value="1"/>
</dbReference>
<sequence>KALGKDDFSKIPNGVNGVEDRMTVIWDRGVGTGKMDPCRFVAVTSTNAAKVFNIYPRKGYIGVGSDADVVVWDPEQSKTISAKTHHQAVDFNIFEGMTFQGVPFVVVSNGKVVYENDTLSVEKGSGKFISTPCFPDYVYNRIKIRDNIKPVKVEREPYTGPVIELKTENGTPKTTDNQQNQNGSTHQRPLTKSGLRNLQDSSISFGGDQWDDQPIRSSTRVKNPPGGKSTGIY</sequence>
<comment type="caution">
    <text evidence="8">The sequence shown here is derived from an EMBL/GenBank/DDBJ whole genome shotgun (WGS) entry which is preliminary data.</text>
</comment>
<dbReference type="Pfam" id="PF01979">
    <property type="entry name" value="Amidohydro_1"/>
    <property type="match status" value="1"/>
</dbReference>
<dbReference type="GO" id="GO:0006208">
    <property type="term" value="P:pyrimidine nucleobase catabolic process"/>
    <property type="evidence" value="ECO:0007669"/>
    <property type="project" value="TreeGrafter"/>
</dbReference>
<gene>
    <name evidence="8" type="ORF">BpHYR1_018973</name>
</gene>
<name>A0A3M7PW62_BRAPC</name>
<feature type="compositionally biased region" description="Polar residues" evidence="6">
    <location>
        <begin position="168"/>
        <end position="204"/>
    </location>
</feature>
<dbReference type="PANTHER" id="PTHR11647">
    <property type="entry name" value="HYDRANTOINASE/DIHYDROPYRIMIDINASE FAMILY MEMBER"/>
    <property type="match status" value="1"/>
</dbReference>
<evidence type="ECO:0000313" key="9">
    <source>
        <dbReference type="Proteomes" id="UP000276133"/>
    </source>
</evidence>
<dbReference type="InterPro" id="IPR050378">
    <property type="entry name" value="Metallo-dep_Hydrolases_sf"/>
</dbReference>
<dbReference type="PANTHER" id="PTHR11647:SF1">
    <property type="entry name" value="COLLAPSIN RESPONSE MEDIATOR PROTEIN"/>
    <property type="match status" value="1"/>
</dbReference>
<dbReference type="GO" id="GO:0004157">
    <property type="term" value="F:dihydropyrimidinase activity"/>
    <property type="evidence" value="ECO:0007669"/>
    <property type="project" value="UniProtKB-EC"/>
</dbReference>
<comment type="catalytic activity">
    <reaction evidence="4">
        <text>5,6-dihydrouracil + H2O = 3-(carbamoylamino)propanoate + H(+)</text>
        <dbReference type="Rhea" id="RHEA:16121"/>
        <dbReference type="ChEBI" id="CHEBI:11892"/>
        <dbReference type="ChEBI" id="CHEBI:15377"/>
        <dbReference type="ChEBI" id="CHEBI:15378"/>
        <dbReference type="ChEBI" id="CHEBI:15901"/>
        <dbReference type="EC" id="3.5.2.2"/>
    </reaction>
</comment>